<evidence type="ECO:0000256" key="2">
    <source>
        <dbReference type="SAM" id="Coils"/>
    </source>
</evidence>
<evidence type="ECO:0000259" key="4">
    <source>
        <dbReference type="Pfam" id="PF25944"/>
    </source>
</evidence>
<comment type="similarity">
    <text evidence="1">Belongs to the membrane fusion protein (MFP) (TC 8.A.1) family.</text>
</comment>
<evidence type="ECO:0000313" key="6">
    <source>
        <dbReference type="EMBL" id="AZS31187.1"/>
    </source>
</evidence>
<dbReference type="Gene3D" id="2.40.420.20">
    <property type="match status" value="1"/>
</dbReference>
<dbReference type="OrthoDB" id="9801814at2"/>
<dbReference type="PANTHER" id="PTHR30158">
    <property type="entry name" value="ACRA/E-RELATED COMPONENT OF DRUG EFFLUX TRANSPORTER"/>
    <property type="match status" value="1"/>
</dbReference>
<dbReference type="InterPro" id="IPR006143">
    <property type="entry name" value="RND_pump_MFP"/>
</dbReference>
<dbReference type="KEGG" id="buy:D8S85_17580"/>
<dbReference type="Gene3D" id="2.40.50.100">
    <property type="match status" value="1"/>
</dbReference>
<dbReference type="Pfam" id="PF25944">
    <property type="entry name" value="Beta-barrel_RND"/>
    <property type="match status" value="1"/>
</dbReference>
<evidence type="ECO:0000259" key="3">
    <source>
        <dbReference type="Pfam" id="PF25917"/>
    </source>
</evidence>
<accession>A0A3S9VXC4</accession>
<feature type="domain" description="YknX-like C-terminal permuted SH3-like" evidence="5">
    <location>
        <begin position="282"/>
        <end position="350"/>
    </location>
</feature>
<feature type="domain" description="Multidrug resistance protein MdtA-like barrel-sandwich hybrid" evidence="3">
    <location>
        <begin position="44"/>
        <end position="176"/>
    </location>
</feature>
<dbReference type="GO" id="GO:0046677">
    <property type="term" value="P:response to antibiotic"/>
    <property type="evidence" value="ECO:0007669"/>
    <property type="project" value="TreeGrafter"/>
</dbReference>
<dbReference type="Gene3D" id="1.10.287.470">
    <property type="entry name" value="Helix hairpin bin"/>
    <property type="match status" value="1"/>
</dbReference>
<dbReference type="InterPro" id="IPR058637">
    <property type="entry name" value="YknX-like_C"/>
</dbReference>
<proteinExistence type="inferred from homology"/>
<feature type="domain" description="Multidrug resistance protein MdtA-like beta-barrel" evidence="4">
    <location>
        <begin position="191"/>
        <end position="269"/>
    </location>
</feature>
<dbReference type="GO" id="GO:0005886">
    <property type="term" value="C:plasma membrane"/>
    <property type="evidence" value="ECO:0007669"/>
    <property type="project" value="TreeGrafter"/>
</dbReference>
<evidence type="ECO:0000256" key="1">
    <source>
        <dbReference type="ARBA" id="ARBA00009477"/>
    </source>
</evidence>
<dbReference type="Pfam" id="PF25989">
    <property type="entry name" value="YknX_C"/>
    <property type="match status" value="1"/>
</dbReference>
<dbReference type="RefSeq" id="WP_127075439.1">
    <property type="nucleotide sequence ID" value="NZ_CP032819.1"/>
</dbReference>
<keyword evidence="7" id="KW-1185">Reference proteome</keyword>
<dbReference type="Pfam" id="PF25917">
    <property type="entry name" value="BSH_RND"/>
    <property type="match status" value="1"/>
</dbReference>
<name>A0A3S9VXC4_9BACT</name>
<dbReference type="InterPro" id="IPR058625">
    <property type="entry name" value="MdtA-like_BSH"/>
</dbReference>
<dbReference type="InterPro" id="IPR058626">
    <property type="entry name" value="MdtA-like_b-barrel"/>
</dbReference>
<reference evidence="6 7" key="1">
    <citation type="submission" date="2018-10" db="EMBL/GenBank/DDBJ databases">
        <title>Butyricimonas faecalis sp. nov., isolated from human faeces and emended description of the genus Butyricimonas.</title>
        <authorList>
            <person name="Le Roy T."/>
            <person name="Van der Smissen P."/>
            <person name="Paquot A."/>
            <person name="Delzenne N."/>
            <person name="Muccioli G."/>
            <person name="Collet J.-F."/>
            <person name="Cani P.D."/>
        </authorList>
    </citation>
    <scope>NUCLEOTIDE SEQUENCE [LARGE SCALE GENOMIC DNA]</scope>
    <source>
        <strain evidence="6 7">H184</strain>
    </source>
</reference>
<dbReference type="EMBL" id="CP032819">
    <property type="protein sequence ID" value="AZS31187.1"/>
    <property type="molecule type" value="Genomic_DNA"/>
</dbReference>
<evidence type="ECO:0000259" key="5">
    <source>
        <dbReference type="Pfam" id="PF25989"/>
    </source>
</evidence>
<feature type="coiled-coil region" evidence="2">
    <location>
        <begin position="84"/>
        <end position="142"/>
    </location>
</feature>
<gene>
    <name evidence="6" type="ORF">D8S85_17580</name>
</gene>
<keyword evidence="2" id="KW-0175">Coiled coil</keyword>
<dbReference type="SUPFAM" id="SSF111369">
    <property type="entry name" value="HlyD-like secretion proteins"/>
    <property type="match status" value="1"/>
</dbReference>
<protein>
    <submittedName>
        <fullName evidence="6">Efflux RND transporter periplasmic adaptor subunit</fullName>
    </submittedName>
</protein>
<sequence length="353" mass="38664">MTLCACGSGQMQQEQVQQYPVIQVNKSSIELQESYSATMKGRQDVEIYPQVSGTISKLCVKEGEQVKKGQPLFVIDQVPYQAALRVATANVRAAEAQVETARLDYDSKQMLFDEEVISEYDLLQAKNALAIAKAGLEQVKAQEINARNDLSYTEVKSPANGVVGTLPYRTGALVGPSMLQPLTIISDTEQMYIYFSMTENDIRGLIRQYGTPDEVIKSLPAITLRLNDGTEYEQKGCIETISGIINPQTGTVSIRCVFPNEKRLLFSGGIGNIVLPQQETDAIVIPQSATYEIQDKIFVYKVIDGKAVASEIVVAKQNDGKHYIVRDGLTVGDKIISEGVGLVQDGAEVSIKE</sequence>
<dbReference type="GO" id="GO:0030313">
    <property type="term" value="C:cell envelope"/>
    <property type="evidence" value="ECO:0007669"/>
    <property type="project" value="UniProtKB-SubCell"/>
</dbReference>
<dbReference type="Gene3D" id="2.40.30.170">
    <property type="match status" value="1"/>
</dbReference>
<organism evidence="6 7">
    <name type="scientific">Butyricimonas faecalis</name>
    <dbReference type="NCBI Taxonomy" id="2093856"/>
    <lineage>
        <taxon>Bacteria</taxon>
        <taxon>Pseudomonadati</taxon>
        <taxon>Bacteroidota</taxon>
        <taxon>Bacteroidia</taxon>
        <taxon>Bacteroidales</taxon>
        <taxon>Odoribacteraceae</taxon>
        <taxon>Butyricimonas</taxon>
    </lineage>
</organism>
<dbReference type="GO" id="GO:0022857">
    <property type="term" value="F:transmembrane transporter activity"/>
    <property type="evidence" value="ECO:0007669"/>
    <property type="project" value="InterPro"/>
</dbReference>
<dbReference type="NCBIfam" id="TIGR01730">
    <property type="entry name" value="RND_mfp"/>
    <property type="match status" value="1"/>
</dbReference>
<dbReference type="PRINTS" id="PR01490">
    <property type="entry name" value="RTXTOXIND"/>
</dbReference>
<dbReference type="Proteomes" id="UP000270673">
    <property type="component" value="Chromosome"/>
</dbReference>
<dbReference type="PANTHER" id="PTHR30158:SF23">
    <property type="entry name" value="MULTIDRUG RESISTANCE PROTEIN MEXA"/>
    <property type="match status" value="1"/>
</dbReference>
<evidence type="ECO:0000313" key="7">
    <source>
        <dbReference type="Proteomes" id="UP000270673"/>
    </source>
</evidence>
<dbReference type="AlphaFoldDB" id="A0A3S9VXC4"/>